<accession>A0A537J0F4</accession>
<evidence type="ECO:0000256" key="1">
    <source>
        <dbReference type="ARBA" id="ARBA00009199"/>
    </source>
</evidence>
<organism evidence="3 4">
    <name type="scientific">Candidatus Segetimicrobium genomatis</name>
    <dbReference type="NCBI Taxonomy" id="2569760"/>
    <lineage>
        <taxon>Bacteria</taxon>
        <taxon>Bacillati</taxon>
        <taxon>Candidatus Sysuimicrobiota</taxon>
        <taxon>Candidatus Sysuimicrobiia</taxon>
        <taxon>Candidatus Sysuimicrobiales</taxon>
        <taxon>Candidatus Segetimicrobiaceae</taxon>
        <taxon>Candidatus Segetimicrobium</taxon>
    </lineage>
</organism>
<dbReference type="InterPro" id="IPR036928">
    <property type="entry name" value="AS_sf"/>
</dbReference>
<dbReference type="GO" id="GO:0003824">
    <property type="term" value="F:catalytic activity"/>
    <property type="evidence" value="ECO:0007669"/>
    <property type="project" value="InterPro"/>
</dbReference>
<reference evidence="3 4" key="1">
    <citation type="journal article" date="2019" name="Nat. Microbiol.">
        <title>Mediterranean grassland soil C-N compound turnover is dependent on rainfall and depth, and is mediated by genomically divergent microorganisms.</title>
        <authorList>
            <person name="Diamond S."/>
            <person name="Andeer P.F."/>
            <person name="Li Z."/>
            <person name="Crits-Christoph A."/>
            <person name="Burstein D."/>
            <person name="Anantharaman K."/>
            <person name="Lane K.R."/>
            <person name="Thomas B.C."/>
            <person name="Pan C."/>
            <person name="Northen T.R."/>
            <person name="Banfield J.F."/>
        </authorList>
    </citation>
    <scope>NUCLEOTIDE SEQUENCE [LARGE SCALE GENOMIC DNA]</scope>
    <source>
        <strain evidence="3">NP_8</strain>
    </source>
</reference>
<comment type="caution">
    <text evidence="3">The sequence shown here is derived from an EMBL/GenBank/DDBJ whole genome shotgun (WGS) entry which is preliminary data.</text>
</comment>
<proteinExistence type="inferred from homology"/>
<gene>
    <name evidence="3" type="ORF">E6H05_01385</name>
</gene>
<dbReference type="InterPro" id="IPR023631">
    <property type="entry name" value="Amidase_dom"/>
</dbReference>
<sequence length="121" mass="13030">MRGYLTLTAADYARAAEQRINAARAILEMFGRFDALLMPTLIGEAVTLDTNLSTRFGGSRGASVLGPLAGVPCLSVPMGFGPHGLPLGLSITGDLSCENTILQIGMTYQRETDWHRRRPPP</sequence>
<protein>
    <recommendedName>
        <fullName evidence="2">Amidase domain-containing protein</fullName>
    </recommendedName>
</protein>
<dbReference type="Gene3D" id="3.90.1300.10">
    <property type="entry name" value="Amidase signature (AS) domain"/>
    <property type="match status" value="1"/>
</dbReference>
<dbReference type="Proteomes" id="UP000318834">
    <property type="component" value="Unassembled WGS sequence"/>
</dbReference>
<dbReference type="EMBL" id="VBAP01000007">
    <property type="protein sequence ID" value="TMI77038.1"/>
    <property type="molecule type" value="Genomic_DNA"/>
</dbReference>
<dbReference type="PANTHER" id="PTHR11895:SF7">
    <property type="entry name" value="GLUTAMYL-TRNA(GLN) AMIDOTRANSFERASE SUBUNIT A, MITOCHONDRIAL"/>
    <property type="match status" value="1"/>
</dbReference>
<evidence type="ECO:0000313" key="4">
    <source>
        <dbReference type="Proteomes" id="UP000318834"/>
    </source>
</evidence>
<evidence type="ECO:0000259" key="2">
    <source>
        <dbReference type="Pfam" id="PF01425"/>
    </source>
</evidence>
<dbReference type="Pfam" id="PF01425">
    <property type="entry name" value="Amidase"/>
    <property type="match status" value="1"/>
</dbReference>
<dbReference type="InterPro" id="IPR000120">
    <property type="entry name" value="Amidase"/>
</dbReference>
<comment type="similarity">
    <text evidence="1">Belongs to the amidase family.</text>
</comment>
<dbReference type="SUPFAM" id="SSF75304">
    <property type="entry name" value="Amidase signature (AS) enzymes"/>
    <property type="match status" value="1"/>
</dbReference>
<dbReference type="AlphaFoldDB" id="A0A537J0F4"/>
<name>A0A537J0F4_9BACT</name>
<evidence type="ECO:0000313" key="3">
    <source>
        <dbReference type="EMBL" id="TMI77038.1"/>
    </source>
</evidence>
<feature type="domain" description="Amidase" evidence="2">
    <location>
        <begin position="10"/>
        <end position="102"/>
    </location>
</feature>
<dbReference type="PANTHER" id="PTHR11895">
    <property type="entry name" value="TRANSAMIDASE"/>
    <property type="match status" value="1"/>
</dbReference>